<dbReference type="EMBL" id="CAJVQB010088095">
    <property type="protein sequence ID" value="CAG8847533.1"/>
    <property type="molecule type" value="Genomic_DNA"/>
</dbReference>
<evidence type="ECO:0000313" key="1">
    <source>
        <dbReference type="EMBL" id="CAG8847533.1"/>
    </source>
</evidence>
<sequence length="54" mass="6377">MEINTEELVDLTNEDTQLYNEQRDTQNNSEIETIPVNINEDNHFQTMLFNMISS</sequence>
<name>A0ABN7X747_GIGMA</name>
<comment type="caution">
    <text evidence="1">The sequence shown here is derived from an EMBL/GenBank/DDBJ whole genome shotgun (WGS) entry which is preliminary data.</text>
</comment>
<proteinExistence type="predicted"/>
<dbReference type="Proteomes" id="UP000789901">
    <property type="component" value="Unassembled WGS sequence"/>
</dbReference>
<keyword evidence="2" id="KW-1185">Reference proteome</keyword>
<gene>
    <name evidence="1" type="ORF">GMARGA_LOCUS38720</name>
</gene>
<evidence type="ECO:0000313" key="2">
    <source>
        <dbReference type="Proteomes" id="UP000789901"/>
    </source>
</evidence>
<protein>
    <submittedName>
        <fullName evidence="1">27950_t:CDS:1</fullName>
    </submittedName>
</protein>
<accession>A0ABN7X747</accession>
<organism evidence="1 2">
    <name type="scientific">Gigaspora margarita</name>
    <dbReference type="NCBI Taxonomy" id="4874"/>
    <lineage>
        <taxon>Eukaryota</taxon>
        <taxon>Fungi</taxon>
        <taxon>Fungi incertae sedis</taxon>
        <taxon>Mucoromycota</taxon>
        <taxon>Glomeromycotina</taxon>
        <taxon>Glomeromycetes</taxon>
        <taxon>Diversisporales</taxon>
        <taxon>Gigasporaceae</taxon>
        <taxon>Gigaspora</taxon>
    </lineage>
</organism>
<feature type="non-terminal residue" evidence="1">
    <location>
        <position position="54"/>
    </location>
</feature>
<reference evidence="1 2" key="1">
    <citation type="submission" date="2021-06" db="EMBL/GenBank/DDBJ databases">
        <authorList>
            <person name="Kallberg Y."/>
            <person name="Tangrot J."/>
            <person name="Rosling A."/>
        </authorList>
    </citation>
    <scope>NUCLEOTIDE SEQUENCE [LARGE SCALE GENOMIC DNA]</scope>
    <source>
        <strain evidence="1 2">120-4 pot B 10/14</strain>
    </source>
</reference>